<feature type="domain" description="Methyltransferase FkbM" evidence="1">
    <location>
        <begin position="86"/>
        <end position="221"/>
    </location>
</feature>
<accession>A0A848EID4</accession>
<dbReference type="Pfam" id="PF05050">
    <property type="entry name" value="Methyltransf_21"/>
    <property type="match status" value="1"/>
</dbReference>
<comment type="caution">
    <text evidence="2">The sequence shown here is derived from an EMBL/GenBank/DDBJ whole genome shotgun (WGS) entry which is preliminary data.</text>
</comment>
<evidence type="ECO:0000313" key="3">
    <source>
        <dbReference type="Proteomes" id="UP000548582"/>
    </source>
</evidence>
<dbReference type="AlphaFoldDB" id="A0A848EID4"/>
<organism evidence="2 3">
    <name type="scientific">Neoroseomonas marina</name>
    <dbReference type="NCBI Taxonomy" id="1232220"/>
    <lineage>
        <taxon>Bacteria</taxon>
        <taxon>Pseudomonadati</taxon>
        <taxon>Pseudomonadota</taxon>
        <taxon>Alphaproteobacteria</taxon>
        <taxon>Acetobacterales</taxon>
        <taxon>Acetobacteraceae</taxon>
        <taxon>Neoroseomonas</taxon>
    </lineage>
</organism>
<dbReference type="Gene3D" id="3.40.50.150">
    <property type="entry name" value="Vaccinia Virus protein VP39"/>
    <property type="match status" value="1"/>
</dbReference>
<dbReference type="EMBL" id="JABBKX010000007">
    <property type="protein sequence ID" value="NMJ43195.1"/>
    <property type="molecule type" value="Genomic_DNA"/>
</dbReference>
<keyword evidence="3" id="KW-1185">Reference proteome</keyword>
<reference evidence="2 3" key="1">
    <citation type="submission" date="2020-03" db="EMBL/GenBank/DDBJ databases">
        <authorList>
            <person name="Sun Q."/>
        </authorList>
    </citation>
    <scope>NUCLEOTIDE SEQUENCE [LARGE SCALE GENOMIC DNA]</scope>
    <source>
        <strain evidence="2 3">JC162</strain>
    </source>
</reference>
<dbReference type="SUPFAM" id="SSF53335">
    <property type="entry name" value="S-adenosyl-L-methionine-dependent methyltransferases"/>
    <property type="match status" value="1"/>
</dbReference>
<dbReference type="PANTHER" id="PTHR34203">
    <property type="entry name" value="METHYLTRANSFERASE, FKBM FAMILY PROTEIN"/>
    <property type="match status" value="1"/>
</dbReference>
<dbReference type="InterPro" id="IPR006342">
    <property type="entry name" value="FkbM_mtfrase"/>
</dbReference>
<name>A0A848EID4_9PROT</name>
<dbReference type="GO" id="GO:0032259">
    <property type="term" value="P:methylation"/>
    <property type="evidence" value="ECO:0007669"/>
    <property type="project" value="UniProtKB-KW"/>
</dbReference>
<dbReference type="NCBIfam" id="TIGR01444">
    <property type="entry name" value="fkbM_fam"/>
    <property type="match status" value="1"/>
</dbReference>
<keyword evidence="2" id="KW-0808">Transferase</keyword>
<evidence type="ECO:0000313" key="2">
    <source>
        <dbReference type="EMBL" id="NMJ43195.1"/>
    </source>
</evidence>
<dbReference type="InterPro" id="IPR029063">
    <property type="entry name" value="SAM-dependent_MTases_sf"/>
</dbReference>
<dbReference type="GO" id="GO:0008168">
    <property type="term" value="F:methyltransferase activity"/>
    <property type="evidence" value="ECO:0007669"/>
    <property type="project" value="UniProtKB-KW"/>
</dbReference>
<protein>
    <submittedName>
        <fullName evidence="2">FkbM family methyltransferase</fullName>
    </submittedName>
</protein>
<evidence type="ECO:0000259" key="1">
    <source>
        <dbReference type="Pfam" id="PF05050"/>
    </source>
</evidence>
<gene>
    <name evidence="2" type="ORF">GWK16_18250</name>
</gene>
<dbReference type="RefSeq" id="WP_170055414.1">
    <property type="nucleotide sequence ID" value="NZ_JABBKX010000007.1"/>
</dbReference>
<sequence>MSQDITTALGHLATRMEALRTATLFQALGPDRILEFAAYDTPVSMYLPSAVTDLIQRSILTSGTFFEAHMLSEIRRLLPPRPVVIDAGANIGNHTLFFGLICGASEIVAFEPLRTVFPILKRNVELNNLHQVRCINAALGAREGRAALTHFMHGNLGASAFDLGKDAGYDVTTIDALDLQRCDLLKIDVEGSHVAVLEGARATLQRLRPLVWIELRAGRGEVETGDAALQALGYVRQRALGPTDFLYVAAPGGAG</sequence>
<proteinExistence type="predicted"/>
<dbReference type="Proteomes" id="UP000548582">
    <property type="component" value="Unassembled WGS sequence"/>
</dbReference>
<dbReference type="InterPro" id="IPR052514">
    <property type="entry name" value="SAM-dependent_MTase"/>
</dbReference>
<dbReference type="PANTHER" id="PTHR34203:SF15">
    <property type="entry name" value="SLL1173 PROTEIN"/>
    <property type="match status" value="1"/>
</dbReference>
<keyword evidence="2" id="KW-0489">Methyltransferase</keyword>